<name>A0A915JG56_ROMCU</name>
<protein>
    <submittedName>
        <fullName evidence="2">Uncharacterized protein</fullName>
    </submittedName>
</protein>
<dbReference type="Proteomes" id="UP000887565">
    <property type="component" value="Unplaced"/>
</dbReference>
<evidence type="ECO:0000313" key="1">
    <source>
        <dbReference type="Proteomes" id="UP000887565"/>
    </source>
</evidence>
<sequence>MVILCKTLLSFYSSYNLTHSFSAIVAPVAVPVMPAMIVPQPQIIYQEQPQQYGNNYGYGDGNQKMA</sequence>
<dbReference type="AlphaFoldDB" id="A0A915JG56"/>
<keyword evidence="1" id="KW-1185">Reference proteome</keyword>
<accession>A0A915JG56</accession>
<dbReference type="WBParaSite" id="nRc.2.0.1.t24546-RA">
    <property type="protein sequence ID" value="nRc.2.0.1.t24546-RA"/>
    <property type="gene ID" value="nRc.2.0.1.g24546"/>
</dbReference>
<reference evidence="2" key="1">
    <citation type="submission" date="2022-11" db="UniProtKB">
        <authorList>
            <consortium name="WormBaseParasite"/>
        </authorList>
    </citation>
    <scope>IDENTIFICATION</scope>
</reference>
<evidence type="ECO:0000313" key="2">
    <source>
        <dbReference type="WBParaSite" id="nRc.2.0.1.t24546-RA"/>
    </source>
</evidence>
<proteinExistence type="predicted"/>
<organism evidence="1 2">
    <name type="scientific">Romanomermis culicivorax</name>
    <name type="common">Nematode worm</name>
    <dbReference type="NCBI Taxonomy" id="13658"/>
    <lineage>
        <taxon>Eukaryota</taxon>
        <taxon>Metazoa</taxon>
        <taxon>Ecdysozoa</taxon>
        <taxon>Nematoda</taxon>
        <taxon>Enoplea</taxon>
        <taxon>Dorylaimia</taxon>
        <taxon>Mermithida</taxon>
        <taxon>Mermithoidea</taxon>
        <taxon>Mermithidae</taxon>
        <taxon>Romanomermis</taxon>
    </lineage>
</organism>